<proteinExistence type="predicted"/>
<reference evidence="1" key="2">
    <citation type="journal article" date="2020" name="Nat. Commun.">
        <title>Large-scale genome sequencing of mycorrhizal fungi provides insights into the early evolution of symbiotic traits.</title>
        <authorList>
            <person name="Miyauchi S."/>
            <person name="Kiss E."/>
            <person name="Kuo A."/>
            <person name="Drula E."/>
            <person name="Kohler A."/>
            <person name="Sanchez-Garcia M."/>
            <person name="Morin E."/>
            <person name="Andreopoulos B."/>
            <person name="Barry K.W."/>
            <person name="Bonito G."/>
            <person name="Buee M."/>
            <person name="Carver A."/>
            <person name="Chen C."/>
            <person name="Cichocki N."/>
            <person name="Clum A."/>
            <person name="Culley D."/>
            <person name="Crous P.W."/>
            <person name="Fauchery L."/>
            <person name="Girlanda M."/>
            <person name="Hayes R.D."/>
            <person name="Keri Z."/>
            <person name="LaButti K."/>
            <person name="Lipzen A."/>
            <person name="Lombard V."/>
            <person name="Magnuson J."/>
            <person name="Maillard F."/>
            <person name="Murat C."/>
            <person name="Nolan M."/>
            <person name="Ohm R.A."/>
            <person name="Pangilinan J."/>
            <person name="Pereira M.F."/>
            <person name="Perotto S."/>
            <person name="Peter M."/>
            <person name="Pfister S."/>
            <person name="Riley R."/>
            <person name="Sitrit Y."/>
            <person name="Stielow J.B."/>
            <person name="Szollosi G."/>
            <person name="Zifcakova L."/>
            <person name="Stursova M."/>
            <person name="Spatafora J.W."/>
            <person name="Tedersoo L."/>
            <person name="Vaario L.M."/>
            <person name="Yamada A."/>
            <person name="Yan M."/>
            <person name="Wang P."/>
            <person name="Xu J."/>
            <person name="Bruns T."/>
            <person name="Baldrian P."/>
            <person name="Vilgalys R."/>
            <person name="Dunand C."/>
            <person name="Henrissat B."/>
            <person name="Grigoriev I.V."/>
            <person name="Hibbett D."/>
            <person name="Nagy L.G."/>
            <person name="Martin F.M."/>
        </authorList>
    </citation>
    <scope>NUCLEOTIDE SEQUENCE</scope>
    <source>
        <strain evidence="1">P2</strain>
    </source>
</reference>
<dbReference type="Proteomes" id="UP000886501">
    <property type="component" value="Unassembled WGS sequence"/>
</dbReference>
<reference evidence="1" key="1">
    <citation type="submission" date="2019-10" db="EMBL/GenBank/DDBJ databases">
        <authorList>
            <consortium name="DOE Joint Genome Institute"/>
            <person name="Kuo A."/>
            <person name="Miyauchi S."/>
            <person name="Kiss E."/>
            <person name="Drula E."/>
            <person name="Kohler A."/>
            <person name="Sanchez-Garcia M."/>
            <person name="Andreopoulos B."/>
            <person name="Barry K.W."/>
            <person name="Bonito G."/>
            <person name="Buee M."/>
            <person name="Carver A."/>
            <person name="Chen C."/>
            <person name="Cichocki N."/>
            <person name="Clum A."/>
            <person name="Culley D."/>
            <person name="Crous P.W."/>
            <person name="Fauchery L."/>
            <person name="Girlanda M."/>
            <person name="Hayes R."/>
            <person name="Keri Z."/>
            <person name="Labutti K."/>
            <person name="Lipzen A."/>
            <person name="Lombard V."/>
            <person name="Magnuson J."/>
            <person name="Maillard F."/>
            <person name="Morin E."/>
            <person name="Murat C."/>
            <person name="Nolan M."/>
            <person name="Ohm R."/>
            <person name="Pangilinan J."/>
            <person name="Pereira M."/>
            <person name="Perotto S."/>
            <person name="Peter M."/>
            <person name="Riley R."/>
            <person name="Sitrit Y."/>
            <person name="Stielow B."/>
            <person name="Szollosi G."/>
            <person name="Zifcakova L."/>
            <person name="Stursova M."/>
            <person name="Spatafora J.W."/>
            <person name="Tedersoo L."/>
            <person name="Vaario L.-M."/>
            <person name="Yamada A."/>
            <person name="Yan M."/>
            <person name="Wang P."/>
            <person name="Xu J."/>
            <person name="Bruns T."/>
            <person name="Baldrian P."/>
            <person name="Vilgalys R."/>
            <person name="Henrissat B."/>
            <person name="Grigoriev I.V."/>
            <person name="Hibbett D."/>
            <person name="Nagy L.G."/>
            <person name="Martin F.M."/>
        </authorList>
    </citation>
    <scope>NUCLEOTIDE SEQUENCE</scope>
    <source>
        <strain evidence="1">P2</strain>
    </source>
</reference>
<accession>A0ACB6ZQY2</accession>
<gene>
    <name evidence="1" type="ORF">BDM02DRAFT_3184182</name>
</gene>
<evidence type="ECO:0000313" key="1">
    <source>
        <dbReference type="EMBL" id="KAF9651937.1"/>
    </source>
</evidence>
<organism evidence="1 2">
    <name type="scientific">Thelephora ganbajun</name>
    <name type="common">Ganba fungus</name>
    <dbReference type="NCBI Taxonomy" id="370292"/>
    <lineage>
        <taxon>Eukaryota</taxon>
        <taxon>Fungi</taxon>
        <taxon>Dikarya</taxon>
        <taxon>Basidiomycota</taxon>
        <taxon>Agaricomycotina</taxon>
        <taxon>Agaricomycetes</taxon>
        <taxon>Thelephorales</taxon>
        <taxon>Thelephoraceae</taxon>
        <taxon>Thelephora</taxon>
    </lineage>
</organism>
<comment type="caution">
    <text evidence="1">The sequence shown here is derived from an EMBL/GenBank/DDBJ whole genome shotgun (WGS) entry which is preliminary data.</text>
</comment>
<protein>
    <submittedName>
        <fullName evidence="1">Peptidase S28</fullName>
    </submittedName>
</protein>
<name>A0ACB6ZQY2_THEGA</name>
<keyword evidence="2" id="KW-1185">Reference proteome</keyword>
<sequence length="547" mass="62149">MLSNLKAALALVCLLVFTVDALRASSMEDLMKRRRMLYRKRDLPRVPMRREVPVQWTTLPIDHWGNYQGTFQNRYWYNATYYQSGGPVFLFDVGESNAEPFGGQLELDGDDIHLSVMRLAKRYNGVAIVWEHRYYGESLPFPVNENTTKEQWQFHTVEQALEDVVYFAQRFSFPHPDQRTASYRPHPSSTPWIFIGGSYPGIRAAYLRIRNPETIYASWSSSAPVEAQIDMSSYWQAAERALPRNCSNDWIAVTKYFDKVFTDGSDQEVHDLRVRIVTAEFTGPGGNTTMLEELGYLREVDNFNVSKLAYYLMDPLGNFQNNGIPPVLTFCDVMETRNGTGPAYSKGLATRFNVTVALDAFLIGISETDPNTFAIASPPVTDDADTLAWHYQYCTEFGFFQGANPHNNRSIQSQFLTQADIEQDCLGSFPAGAVPPEPRVKVLNDAYGGWYMNPTHVFFTNGQIDPWRTLSIASFEENAPKRVGITAIPTCYTAPNESFYFGIVYRGETHVKDLYSPLTEPVEPFYTSLALFQMALDEWLPCFSSKN</sequence>
<evidence type="ECO:0000313" key="2">
    <source>
        <dbReference type="Proteomes" id="UP000886501"/>
    </source>
</evidence>
<dbReference type="EMBL" id="MU117972">
    <property type="protein sequence ID" value="KAF9651937.1"/>
    <property type="molecule type" value="Genomic_DNA"/>
</dbReference>